<keyword evidence="3" id="KW-1185">Reference proteome</keyword>
<feature type="region of interest" description="Disordered" evidence="1">
    <location>
        <begin position="1"/>
        <end position="24"/>
    </location>
</feature>
<protein>
    <submittedName>
        <fullName evidence="2">Uncharacterized protein</fullName>
    </submittedName>
</protein>
<name>A0A9D4BVK1_DREPO</name>
<organism evidence="2 3">
    <name type="scientific">Dreissena polymorpha</name>
    <name type="common">Zebra mussel</name>
    <name type="synonym">Mytilus polymorpha</name>
    <dbReference type="NCBI Taxonomy" id="45954"/>
    <lineage>
        <taxon>Eukaryota</taxon>
        <taxon>Metazoa</taxon>
        <taxon>Spiralia</taxon>
        <taxon>Lophotrochozoa</taxon>
        <taxon>Mollusca</taxon>
        <taxon>Bivalvia</taxon>
        <taxon>Autobranchia</taxon>
        <taxon>Heteroconchia</taxon>
        <taxon>Euheterodonta</taxon>
        <taxon>Imparidentia</taxon>
        <taxon>Neoheterodontei</taxon>
        <taxon>Myida</taxon>
        <taxon>Dreissenoidea</taxon>
        <taxon>Dreissenidae</taxon>
        <taxon>Dreissena</taxon>
    </lineage>
</organism>
<gene>
    <name evidence="2" type="ORF">DPMN_067084</name>
</gene>
<evidence type="ECO:0000256" key="1">
    <source>
        <dbReference type="SAM" id="MobiDB-lite"/>
    </source>
</evidence>
<reference evidence="2" key="2">
    <citation type="submission" date="2020-11" db="EMBL/GenBank/DDBJ databases">
        <authorList>
            <person name="McCartney M.A."/>
            <person name="Auch B."/>
            <person name="Kono T."/>
            <person name="Mallez S."/>
            <person name="Becker A."/>
            <person name="Gohl D.M."/>
            <person name="Silverstein K.A.T."/>
            <person name="Koren S."/>
            <person name="Bechman K.B."/>
            <person name="Herman A."/>
            <person name="Abrahante J.E."/>
            <person name="Garbe J."/>
        </authorList>
    </citation>
    <scope>NUCLEOTIDE SEQUENCE</scope>
    <source>
        <strain evidence="2">Duluth1</strain>
        <tissue evidence="2">Whole animal</tissue>
    </source>
</reference>
<dbReference type="EMBL" id="JAIWYP010000014">
    <property type="protein sequence ID" value="KAH3707673.1"/>
    <property type="molecule type" value="Genomic_DNA"/>
</dbReference>
<evidence type="ECO:0000313" key="3">
    <source>
        <dbReference type="Proteomes" id="UP000828390"/>
    </source>
</evidence>
<dbReference type="Proteomes" id="UP000828390">
    <property type="component" value="Unassembled WGS sequence"/>
</dbReference>
<feature type="compositionally biased region" description="Basic residues" evidence="1">
    <location>
        <begin position="1"/>
        <end position="12"/>
    </location>
</feature>
<comment type="caution">
    <text evidence="2">The sequence shown here is derived from an EMBL/GenBank/DDBJ whole genome shotgun (WGS) entry which is preliminary data.</text>
</comment>
<reference evidence="2" key="1">
    <citation type="journal article" date="2019" name="bioRxiv">
        <title>The Genome of the Zebra Mussel, Dreissena polymorpha: A Resource for Invasive Species Research.</title>
        <authorList>
            <person name="McCartney M.A."/>
            <person name="Auch B."/>
            <person name="Kono T."/>
            <person name="Mallez S."/>
            <person name="Zhang Y."/>
            <person name="Obille A."/>
            <person name="Becker A."/>
            <person name="Abrahante J.E."/>
            <person name="Garbe J."/>
            <person name="Badalamenti J.P."/>
            <person name="Herman A."/>
            <person name="Mangelson H."/>
            <person name="Liachko I."/>
            <person name="Sullivan S."/>
            <person name="Sone E.D."/>
            <person name="Koren S."/>
            <person name="Silverstein K.A.T."/>
            <person name="Beckman K.B."/>
            <person name="Gohl D.M."/>
        </authorList>
    </citation>
    <scope>NUCLEOTIDE SEQUENCE</scope>
    <source>
        <strain evidence="2">Duluth1</strain>
        <tissue evidence="2">Whole animal</tissue>
    </source>
</reference>
<proteinExistence type="predicted"/>
<accession>A0A9D4BVK1</accession>
<dbReference type="AlphaFoldDB" id="A0A9D4BVK1"/>
<sequence length="138" mass="16088">MLTHARTHARRTQNHDISPLDQRPEELKIIKRAEKTSPPMPKPQGTIQLFKNIIMIYLLTNIHEDWTINMASRVFTRQILTQHNARRTKDNNKSSPNAFFKTIRRSGVTSDIMVCNLQQQKEQCCLRWPKPTSLEGPL</sequence>
<evidence type="ECO:0000313" key="2">
    <source>
        <dbReference type="EMBL" id="KAH3707673.1"/>
    </source>
</evidence>